<dbReference type="Gene3D" id="2.160.20.80">
    <property type="entry name" value="E3 ubiquitin-protein ligase SopA"/>
    <property type="match status" value="1"/>
</dbReference>
<sequence length="126" mass="13593">MQRPAAPSARFWPGIRLDLTDATLIDLNFTECRVTEARFDRATFQGHTAFGGATFHRAAGFTEVIFQGPPGSIGRPSNSRPGSLMSGCHGRMVNTTGRPVGQSFGRRTVLVGSGTTPKRNRPYGRG</sequence>
<evidence type="ECO:0000256" key="1">
    <source>
        <dbReference type="SAM" id="MobiDB-lite"/>
    </source>
</evidence>
<proteinExistence type="predicted"/>
<dbReference type="SUPFAM" id="SSF141571">
    <property type="entry name" value="Pentapeptide repeat-like"/>
    <property type="match status" value="1"/>
</dbReference>
<evidence type="ECO:0000313" key="3">
    <source>
        <dbReference type="Proteomes" id="UP001597024"/>
    </source>
</evidence>
<comment type="caution">
    <text evidence="2">The sequence shown here is derived from an EMBL/GenBank/DDBJ whole genome shotgun (WGS) entry which is preliminary data.</text>
</comment>
<reference evidence="3" key="1">
    <citation type="journal article" date="2019" name="Int. J. Syst. Evol. Microbiol.">
        <title>The Global Catalogue of Microorganisms (GCM) 10K type strain sequencing project: providing services to taxonomists for standard genome sequencing and annotation.</title>
        <authorList>
            <consortium name="The Broad Institute Genomics Platform"/>
            <consortium name="The Broad Institute Genome Sequencing Center for Infectious Disease"/>
            <person name="Wu L."/>
            <person name="Ma J."/>
        </authorList>
    </citation>
    <scope>NUCLEOTIDE SEQUENCE [LARGE SCALE GENOMIC DNA]</scope>
    <source>
        <strain evidence="3">CCUG 62974</strain>
    </source>
</reference>
<protein>
    <submittedName>
        <fullName evidence="2">Pentapeptide repeat-containing protein</fullName>
    </submittedName>
</protein>
<feature type="region of interest" description="Disordered" evidence="1">
    <location>
        <begin position="69"/>
        <end position="105"/>
    </location>
</feature>
<gene>
    <name evidence="2" type="ORF">ACFQ08_03560</name>
</gene>
<dbReference type="Pfam" id="PF13576">
    <property type="entry name" value="Pentapeptide_3"/>
    <property type="match status" value="1"/>
</dbReference>
<accession>A0ABW3DKY0</accession>
<dbReference type="InterPro" id="IPR001646">
    <property type="entry name" value="5peptide_repeat"/>
</dbReference>
<dbReference type="Proteomes" id="UP001597024">
    <property type="component" value="Unassembled WGS sequence"/>
</dbReference>
<name>A0ABW3DKY0_9ACTN</name>
<dbReference type="EMBL" id="JBHTHX010000057">
    <property type="protein sequence ID" value="MFD0883637.1"/>
    <property type="molecule type" value="Genomic_DNA"/>
</dbReference>
<organism evidence="2 3">
    <name type="scientific">Streptosporangium algeriense</name>
    <dbReference type="NCBI Taxonomy" id="1682748"/>
    <lineage>
        <taxon>Bacteria</taxon>
        <taxon>Bacillati</taxon>
        <taxon>Actinomycetota</taxon>
        <taxon>Actinomycetes</taxon>
        <taxon>Streptosporangiales</taxon>
        <taxon>Streptosporangiaceae</taxon>
        <taxon>Streptosporangium</taxon>
    </lineage>
</organism>
<evidence type="ECO:0000313" key="2">
    <source>
        <dbReference type="EMBL" id="MFD0883637.1"/>
    </source>
</evidence>
<keyword evidence="3" id="KW-1185">Reference proteome</keyword>